<evidence type="ECO:0000256" key="7">
    <source>
        <dbReference type="ARBA" id="ARBA00022691"/>
    </source>
</evidence>
<keyword evidence="7" id="KW-0949">S-adenosyl-L-methionine</keyword>
<dbReference type="KEGG" id="clu:CLUG_02084"/>
<dbReference type="UniPathway" id="UPA00559"/>
<dbReference type="FunFam" id="3.40.50.11860:FF:000002">
    <property type="entry name" value="2-(3-amino-3-carboxypropyl)histidine synthase subunit 1"/>
    <property type="match status" value="1"/>
</dbReference>
<evidence type="ECO:0000256" key="13">
    <source>
        <dbReference type="ARBA" id="ARBA00032789"/>
    </source>
</evidence>
<dbReference type="Gene3D" id="3.40.50.11840">
    <property type="entry name" value="Diphthamide synthesis DPH1/DPH2 domain 1"/>
    <property type="match status" value="1"/>
</dbReference>
<dbReference type="InterPro" id="IPR016435">
    <property type="entry name" value="DPH1/DPH2"/>
</dbReference>
<evidence type="ECO:0000256" key="8">
    <source>
        <dbReference type="ARBA" id="ARBA00022723"/>
    </source>
</evidence>
<dbReference type="GO" id="GO:0090560">
    <property type="term" value="F:2-(3-amino-3-carboxypropyl)histidine synthase activity"/>
    <property type="evidence" value="ECO:0007669"/>
    <property type="project" value="UniProtKB-EC"/>
</dbReference>
<dbReference type="SFLD" id="SFLDS00032">
    <property type="entry name" value="Radical_SAM_3-amino-3-carboxyp"/>
    <property type="match status" value="1"/>
</dbReference>
<evidence type="ECO:0000256" key="6">
    <source>
        <dbReference type="ARBA" id="ARBA00022679"/>
    </source>
</evidence>
<dbReference type="OrthoDB" id="1649088at2759"/>
<protein>
    <recommendedName>
        <fullName evidence="5">2-(3-amino-3-carboxypropyl)histidine synthase subunit 1</fullName>
        <ecNumber evidence="4">2.5.1.108</ecNumber>
    </recommendedName>
    <alternativeName>
        <fullName evidence="12">Diphthamide biosynthesis protein 1</fullName>
    </alternativeName>
    <alternativeName>
        <fullName evidence="13">Diphtheria toxin resistance protein 1</fullName>
    </alternativeName>
    <alternativeName>
        <fullName evidence="11">S-adenosyl-L-methionine:L-histidine 3-amino-3-carboxypropyltransferase 1</fullName>
    </alternativeName>
</protein>
<name>C4Y1K2_CLAL4</name>
<dbReference type="Proteomes" id="UP000007703">
    <property type="component" value="Unassembled WGS sequence"/>
</dbReference>
<comment type="cofactor">
    <cofactor evidence="1">
        <name>[4Fe-4S] cluster</name>
        <dbReference type="ChEBI" id="CHEBI:49883"/>
    </cofactor>
</comment>
<evidence type="ECO:0000256" key="9">
    <source>
        <dbReference type="ARBA" id="ARBA00023004"/>
    </source>
</evidence>
<keyword evidence="9" id="KW-0408">Iron</keyword>
<dbReference type="EMBL" id="CH408077">
    <property type="protein sequence ID" value="EEQ37961.1"/>
    <property type="molecule type" value="Genomic_DNA"/>
</dbReference>
<dbReference type="InParanoid" id="C4Y1K2"/>
<gene>
    <name evidence="17" type="ORF">CLUG_02084</name>
</gene>
<evidence type="ECO:0000256" key="1">
    <source>
        <dbReference type="ARBA" id="ARBA00001966"/>
    </source>
</evidence>
<dbReference type="InterPro" id="IPR042265">
    <property type="entry name" value="DPH1/DPH2_3"/>
</dbReference>
<comment type="pathway">
    <text evidence="2">Protein modification; peptidyl-diphthamide biosynthesis.</text>
</comment>
<evidence type="ECO:0000256" key="12">
    <source>
        <dbReference type="ARBA" id="ARBA00032574"/>
    </source>
</evidence>
<evidence type="ECO:0000256" key="3">
    <source>
        <dbReference type="ARBA" id="ARBA00010173"/>
    </source>
</evidence>
<reference evidence="17 18" key="1">
    <citation type="journal article" date="2009" name="Nature">
        <title>Evolution of pathogenicity and sexual reproduction in eight Candida genomes.</title>
        <authorList>
            <person name="Butler G."/>
            <person name="Rasmussen M.D."/>
            <person name="Lin M.F."/>
            <person name="Santos M.A."/>
            <person name="Sakthikumar S."/>
            <person name="Munro C.A."/>
            <person name="Rheinbay E."/>
            <person name="Grabherr M."/>
            <person name="Forche A."/>
            <person name="Reedy J.L."/>
            <person name="Agrafioti I."/>
            <person name="Arnaud M.B."/>
            <person name="Bates S."/>
            <person name="Brown A.J."/>
            <person name="Brunke S."/>
            <person name="Costanzo M.C."/>
            <person name="Fitzpatrick D.A."/>
            <person name="de Groot P.W."/>
            <person name="Harris D."/>
            <person name="Hoyer L.L."/>
            <person name="Hube B."/>
            <person name="Klis F.M."/>
            <person name="Kodira C."/>
            <person name="Lennard N."/>
            <person name="Logue M.E."/>
            <person name="Martin R."/>
            <person name="Neiman A.M."/>
            <person name="Nikolaou E."/>
            <person name="Quail M.A."/>
            <person name="Quinn J."/>
            <person name="Santos M.C."/>
            <person name="Schmitzberger F.F."/>
            <person name="Sherlock G."/>
            <person name="Shah P."/>
            <person name="Silverstein K.A."/>
            <person name="Skrzypek M.S."/>
            <person name="Soll D."/>
            <person name="Staggs R."/>
            <person name="Stansfield I."/>
            <person name="Stumpf M.P."/>
            <person name="Sudbery P.E."/>
            <person name="Srikantha T."/>
            <person name="Zeng Q."/>
            <person name="Berman J."/>
            <person name="Berriman M."/>
            <person name="Heitman J."/>
            <person name="Gow N.A."/>
            <person name="Lorenz M.C."/>
            <person name="Birren B.W."/>
            <person name="Kellis M."/>
            <person name="Cuomo C.A."/>
        </authorList>
    </citation>
    <scope>NUCLEOTIDE SEQUENCE [LARGE SCALE GENOMIC DNA]</scope>
    <source>
        <strain evidence="17 18">ATCC 42720</strain>
    </source>
</reference>
<organism evidence="17 18">
    <name type="scientific">Clavispora lusitaniae (strain ATCC 42720)</name>
    <name type="common">Yeast</name>
    <name type="synonym">Candida lusitaniae</name>
    <dbReference type="NCBI Taxonomy" id="306902"/>
    <lineage>
        <taxon>Eukaryota</taxon>
        <taxon>Fungi</taxon>
        <taxon>Dikarya</taxon>
        <taxon>Ascomycota</taxon>
        <taxon>Saccharomycotina</taxon>
        <taxon>Pichiomycetes</taxon>
        <taxon>Metschnikowiaceae</taxon>
        <taxon>Clavispora</taxon>
    </lineage>
</organism>
<dbReference type="PANTHER" id="PTHR10762:SF1">
    <property type="entry name" value="2-(3-AMINO-3-CARBOXYPROPYL)HISTIDINE SYNTHASE SUBUNIT 1"/>
    <property type="match status" value="1"/>
</dbReference>
<dbReference type="FunFam" id="3.40.50.11850:FF:000001">
    <property type="entry name" value="2-(3-amino-3-carboxypropyl)histidine synthase subunit 1"/>
    <property type="match status" value="1"/>
</dbReference>
<dbReference type="PANTHER" id="PTHR10762">
    <property type="entry name" value="DIPHTHAMIDE BIOSYNTHESIS PROTEIN"/>
    <property type="match status" value="1"/>
</dbReference>
<comment type="catalytic activity">
    <reaction evidence="15">
        <text>L-histidyl-[translation elongation factor 2] + S-adenosyl-L-methionine = 2-[(3S)-amino-3-carboxypropyl]-L-histidyl-[translation elongation factor 2] + S-methyl-5'-thioadenosine + H(+)</text>
        <dbReference type="Rhea" id="RHEA:36783"/>
        <dbReference type="Rhea" id="RHEA-COMP:9748"/>
        <dbReference type="Rhea" id="RHEA-COMP:9749"/>
        <dbReference type="ChEBI" id="CHEBI:15378"/>
        <dbReference type="ChEBI" id="CHEBI:17509"/>
        <dbReference type="ChEBI" id="CHEBI:29979"/>
        <dbReference type="ChEBI" id="CHEBI:59789"/>
        <dbReference type="ChEBI" id="CHEBI:73995"/>
        <dbReference type="EC" id="2.5.1.108"/>
    </reaction>
</comment>
<dbReference type="GeneID" id="8498470"/>
<keyword evidence="10" id="KW-0411">Iron-sulfur</keyword>
<evidence type="ECO:0000256" key="4">
    <source>
        <dbReference type="ARBA" id="ARBA00012221"/>
    </source>
</evidence>
<evidence type="ECO:0000313" key="18">
    <source>
        <dbReference type="Proteomes" id="UP000007703"/>
    </source>
</evidence>
<comment type="subunit">
    <text evidence="14">Component of the 2-(3-amino-3-carboxypropyl)histidine synthase complex composed of DPH1, DPH2, DPH3 and a NADH-dependent reductase, predominantly CBR1.</text>
</comment>
<evidence type="ECO:0000256" key="11">
    <source>
        <dbReference type="ARBA" id="ARBA00031690"/>
    </source>
</evidence>
<evidence type="ECO:0000256" key="10">
    <source>
        <dbReference type="ARBA" id="ARBA00023014"/>
    </source>
</evidence>
<dbReference type="HOGENOM" id="CLU_037146_1_1_1"/>
<dbReference type="FunFam" id="3.40.50.11840:FF:000001">
    <property type="entry name" value="2-(3-amino-3-carboxypropyl)histidine synthase subunit 1"/>
    <property type="match status" value="1"/>
</dbReference>
<dbReference type="VEuPathDB" id="FungiDB:CLUG_02084"/>
<dbReference type="OMA" id="PGQVLGC"/>
<dbReference type="Pfam" id="PF01866">
    <property type="entry name" value="Diphthamide_syn"/>
    <property type="match status" value="1"/>
</dbReference>
<dbReference type="SFLD" id="SFLDG01121">
    <property type="entry name" value="Diphthamide_biosynthesis"/>
    <property type="match status" value="1"/>
</dbReference>
<evidence type="ECO:0000256" key="5">
    <source>
        <dbReference type="ARBA" id="ARBA00021915"/>
    </source>
</evidence>
<dbReference type="InterPro" id="IPR042263">
    <property type="entry name" value="DPH1/DPH2_1"/>
</dbReference>
<evidence type="ECO:0000256" key="15">
    <source>
        <dbReference type="ARBA" id="ARBA00048403"/>
    </source>
</evidence>
<proteinExistence type="inferred from homology"/>
<evidence type="ECO:0000256" key="16">
    <source>
        <dbReference type="SAM" id="MobiDB-lite"/>
    </source>
</evidence>
<dbReference type="GO" id="GO:0051536">
    <property type="term" value="F:iron-sulfur cluster binding"/>
    <property type="evidence" value="ECO:0007669"/>
    <property type="project" value="UniProtKB-KW"/>
</dbReference>
<dbReference type="NCBIfam" id="TIGR00322">
    <property type="entry name" value="diphth2_R"/>
    <property type="match status" value="1"/>
</dbReference>
<keyword evidence="6" id="KW-0808">Transferase</keyword>
<dbReference type="Gene3D" id="3.40.50.11850">
    <property type="entry name" value="Diphthamide synthesis DPH1/DPH2 domain 2"/>
    <property type="match status" value="1"/>
</dbReference>
<dbReference type="STRING" id="306902.C4Y1K2"/>
<feature type="region of interest" description="Disordered" evidence="16">
    <location>
        <begin position="15"/>
        <end position="41"/>
    </location>
</feature>
<dbReference type="AlphaFoldDB" id="C4Y1K2"/>
<feature type="region of interest" description="Disordered" evidence="16">
    <location>
        <begin position="68"/>
        <end position="103"/>
    </location>
</feature>
<comment type="similarity">
    <text evidence="3">Belongs to the DPH1/DPH2 family. DPH1 subfamily.</text>
</comment>
<feature type="compositionally biased region" description="Polar residues" evidence="16">
    <location>
        <begin position="68"/>
        <end position="93"/>
    </location>
</feature>
<dbReference type="InterPro" id="IPR042264">
    <property type="entry name" value="DPH1/DPH2_2"/>
</dbReference>
<dbReference type="FunCoup" id="C4Y1K2">
    <property type="interactions" value="627"/>
</dbReference>
<dbReference type="GO" id="GO:0017183">
    <property type="term" value="P:protein histidyl modification to diphthamide"/>
    <property type="evidence" value="ECO:0007669"/>
    <property type="project" value="UniProtKB-UniPathway"/>
</dbReference>
<sequence length="500" mass="56291">MTAYSGSRCPQYALSSISTKQGIQDKNEQRKKQKPKKQINKSQFTNQQITNQQITNQTNRRMDESNNICLLSHPPTLSQTPSHPLFSAMSSAETGKPEKTEKKRRFVGRRAAAASGAALAPQRRPVGRVLNQIPQDILDDPDLNESIKLLPSNYNFEIHKCVWNIRKHGASRVALQMPEGLLIYSLVISDILEQFCQVETVVMGDVSYGACCIDDYTARALDCDFIIHYAHSCLVPIDVTKIKVLYVFVTIDIDESHLANTLKKNFDRGAHIACFGTIQFNPTIHSVRARLEADAEKPLYVIPPQTSPLSKGEVLGCTSARLDSTIDAMVYVGDGRFHLESAMIHNPDIPAYRYDPYSRKFTREHYDQQQMVAVRTDAINTARNAKRVGLILGALGRQGNPETLARLERVFSAAGIEVVKIILSEIFPQKLAMFDDLDAFVQVACPRLSIDWGYAFEKPLLTPYEAMVMMEKDVWTDGFYPMDYYKKDGYGRGKVPERTI</sequence>
<dbReference type="GO" id="GO:0046872">
    <property type="term" value="F:metal ion binding"/>
    <property type="evidence" value="ECO:0007669"/>
    <property type="project" value="UniProtKB-KW"/>
</dbReference>
<keyword evidence="8" id="KW-0479">Metal-binding</keyword>
<evidence type="ECO:0000256" key="14">
    <source>
        <dbReference type="ARBA" id="ARBA00034128"/>
    </source>
</evidence>
<dbReference type="EC" id="2.5.1.108" evidence="4"/>
<evidence type="ECO:0000313" key="17">
    <source>
        <dbReference type="EMBL" id="EEQ37961.1"/>
    </source>
</evidence>
<accession>C4Y1K2</accession>
<evidence type="ECO:0000256" key="2">
    <source>
        <dbReference type="ARBA" id="ARBA00005156"/>
    </source>
</evidence>
<dbReference type="Gene3D" id="3.40.50.11860">
    <property type="entry name" value="Diphthamide synthesis DPH1/DPH2 domain 3"/>
    <property type="match status" value="1"/>
</dbReference>